<dbReference type="Proteomes" id="UP000035425">
    <property type="component" value="Unassembled WGS sequence"/>
</dbReference>
<dbReference type="InterPro" id="IPR002575">
    <property type="entry name" value="Aminoglycoside_PTrfase"/>
</dbReference>
<sequence length="221" mass="24394">MSTDASHALQVAVDAAGLPVAGAVLVRAGENTIYRLAVGVIARVSHTGHELGPLLPFTRLRERIDLAEWLAEDDRDWLRQHLADLETRWPDLPPGLPHRVVHGDAWLGNVVATEERTGILLDLERCSVGPPEWDLVSTAIKVGSTGTISQAEYAEFVDAYGHDVTAWPGYELLRGIRELRITCYGVQQAAMRTDFRTEAQGRVDCLRGRRGERPWGWAAIG</sequence>
<name>A0ABR5F0X1_9ACTN</name>
<evidence type="ECO:0000313" key="3">
    <source>
        <dbReference type="Proteomes" id="UP000035425"/>
    </source>
</evidence>
<dbReference type="Gene3D" id="3.90.1200.10">
    <property type="match status" value="1"/>
</dbReference>
<organism evidence="2 3">
    <name type="scientific">Protofrankia coriariae</name>
    <dbReference type="NCBI Taxonomy" id="1562887"/>
    <lineage>
        <taxon>Bacteria</taxon>
        <taxon>Bacillati</taxon>
        <taxon>Actinomycetota</taxon>
        <taxon>Actinomycetes</taxon>
        <taxon>Frankiales</taxon>
        <taxon>Frankiaceae</taxon>
        <taxon>Protofrankia</taxon>
    </lineage>
</organism>
<keyword evidence="3" id="KW-1185">Reference proteome</keyword>
<accession>A0ABR5F0X1</accession>
<gene>
    <name evidence="2" type="ORF">FrCorBMG51_18290</name>
</gene>
<protein>
    <recommendedName>
        <fullName evidence="1">Aminoglycoside phosphotransferase domain-containing protein</fullName>
    </recommendedName>
</protein>
<reference evidence="2 3" key="1">
    <citation type="submission" date="2014-12" db="EMBL/GenBank/DDBJ databases">
        <title>Frankia sp. BMG5.1 draft genome.</title>
        <authorList>
            <person name="Gtari M."/>
            <person name="Ghodhbane-Gtari F."/>
            <person name="Nouioui I."/>
            <person name="Ktari A."/>
            <person name="Hezbri K."/>
            <person name="Mimouni W."/>
            <person name="Sbissi I."/>
            <person name="Ayari A."/>
            <person name="Yamanaka T."/>
            <person name="Normand P."/>
            <person name="Tisa L.S."/>
            <person name="Boudabous A."/>
        </authorList>
    </citation>
    <scope>NUCLEOTIDE SEQUENCE [LARGE SCALE GENOMIC DNA]</scope>
    <source>
        <strain evidence="2 3">BMG5.1</strain>
    </source>
</reference>
<evidence type="ECO:0000259" key="1">
    <source>
        <dbReference type="Pfam" id="PF01636"/>
    </source>
</evidence>
<dbReference type="Pfam" id="PF01636">
    <property type="entry name" value="APH"/>
    <property type="match status" value="1"/>
</dbReference>
<feature type="domain" description="Aminoglycoside phosphotransferase" evidence="1">
    <location>
        <begin position="33"/>
        <end position="172"/>
    </location>
</feature>
<dbReference type="EMBL" id="JWIO01000034">
    <property type="protein sequence ID" value="KLL10357.1"/>
    <property type="molecule type" value="Genomic_DNA"/>
</dbReference>
<comment type="caution">
    <text evidence="2">The sequence shown here is derived from an EMBL/GenBank/DDBJ whole genome shotgun (WGS) entry which is preliminary data.</text>
</comment>
<dbReference type="SUPFAM" id="SSF56112">
    <property type="entry name" value="Protein kinase-like (PK-like)"/>
    <property type="match status" value="1"/>
</dbReference>
<dbReference type="InterPro" id="IPR011009">
    <property type="entry name" value="Kinase-like_dom_sf"/>
</dbReference>
<proteinExistence type="predicted"/>
<evidence type="ECO:0000313" key="2">
    <source>
        <dbReference type="EMBL" id="KLL10357.1"/>
    </source>
</evidence>